<sequence length="237" mass="26791">MTGANGAYVYMCLNTWRTYFGIIATGGIAGITQCAVTGIALLMLNYGNLVLQKASAGETWFYDSGSVTQNKMLARSDNILMSTTQVAPELFLNHTRQYFHPHTQRYVTDINKRGILNVTLAASLFHNRTGYTSEMGYVVQFKSHMYDHTVLIPPDSLEDAFATMKKFNGSTYVQSDMAYIDDTSSKKLKHRQNTYQWVSYTSWGGDMAYIRDLEQWGEYNKFADEYQNVDVVGDCGN</sequence>
<reference evidence="2" key="1">
    <citation type="journal article" date="2024" name="Front. Bioeng. Biotechnol.">
        <title>Genome-scale model development and genomic sequencing of the oleaginous clade Lipomyces.</title>
        <authorList>
            <person name="Czajka J.J."/>
            <person name="Han Y."/>
            <person name="Kim J."/>
            <person name="Mondo S.J."/>
            <person name="Hofstad B.A."/>
            <person name="Robles A."/>
            <person name="Haridas S."/>
            <person name="Riley R."/>
            <person name="LaButti K."/>
            <person name="Pangilinan J."/>
            <person name="Andreopoulos W."/>
            <person name="Lipzen A."/>
            <person name="Yan J."/>
            <person name="Wang M."/>
            <person name="Ng V."/>
            <person name="Grigoriev I.V."/>
            <person name="Spatafora J.W."/>
            <person name="Magnuson J.K."/>
            <person name="Baker S.E."/>
            <person name="Pomraning K.R."/>
        </authorList>
    </citation>
    <scope>NUCLEOTIDE SEQUENCE [LARGE SCALE GENOMIC DNA]</scope>
    <source>
        <strain evidence="2">CBS 7786</strain>
    </source>
</reference>
<keyword evidence="2" id="KW-1185">Reference proteome</keyword>
<organism evidence="1 2">
    <name type="scientific">Lipomyces kononenkoae</name>
    <name type="common">Yeast</name>
    <dbReference type="NCBI Taxonomy" id="34357"/>
    <lineage>
        <taxon>Eukaryota</taxon>
        <taxon>Fungi</taxon>
        <taxon>Dikarya</taxon>
        <taxon>Ascomycota</taxon>
        <taxon>Saccharomycotina</taxon>
        <taxon>Lipomycetes</taxon>
        <taxon>Lipomycetales</taxon>
        <taxon>Lipomycetaceae</taxon>
        <taxon>Lipomyces</taxon>
    </lineage>
</organism>
<evidence type="ECO:0000313" key="1">
    <source>
        <dbReference type="EMBL" id="KAK9233744.1"/>
    </source>
</evidence>
<accession>A0ACC3SRK7</accession>
<evidence type="ECO:0000313" key="2">
    <source>
        <dbReference type="Proteomes" id="UP001433508"/>
    </source>
</evidence>
<dbReference type="Proteomes" id="UP001433508">
    <property type="component" value="Unassembled WGS sequence"/>
</dbReference>
<protein>
    <submittedName>
        <fullName evidence="1">Uncharacterized protein</fullName>
    </submittedName>
</protein>
<dbReference type="EMBL" id="MU971629">
    <property type="protein sequence ID" value="KAK9233744.1"/>
    <property type="molecule type" value="Genomic_DNA"/>
</dbReference>
<comment type="caution">
    <text evidence="1">The sequence shown here is derived from an EMBL/GenBank/DDBJ whole genome shotgun (WGS) entry which is preliminary data.</text>
</comment>
<name>A0ACC3SRK7_LIPKO</name>
<gene>
    <name evidence="1" type="ORF">V1525DRAFT_415540</name>
</gene>
<proteinExistence type="predicted"/>